<protein>
    <recommendedName>
        <fullName evidence="2">Apple domain-containing protein</fullName>
    </recommendedName>
</protein>
<evidence type="ECO:0000313" key="3">
    <source>
        <dbReference type="EMBL" id="KAF4458578.1"/>
    </source>
</evidence>
<dbReference type="Pfam" id="PF00024">
    <property type="entry name" value="PAN_1"/>
    <property type="match status" value="1"/>
</dbReference>
<sequence>MQRFRLTELRSNIALRPATGQEFASAADEVGAKDVVEATSCIHGRSRKDLGVVIVPCSSAVLEQSGKDSHLFEVCASVEAMEASEQTLMGGHPPLRLEKRHHTSSAGEAKARAPNFANLGRSAGSVRILDASTLEDIGFEGIHDGLGAPGGWDPSGQGGSRLRLSSRYGGGNGACLDKRSWAKDIGHCTRGRAPERGATSLDIQTLGYSKIRSAVAQRFPEEFYAQNQIGSSFTSWLAMTEIYLDDWLHRVSRPKPHHIVKLFDIKEHKQQLSSASLHLFRVHWLLDQPGALPNMFFTRDVASFALAALLFCGSSSGAPSNYDQPLFTRQDDIDPGANATAVDETPTSLEPIVPPAVDPDDLSILALDTQVTLAWAGTPSDTTTTRRMLKRDEGIFSQANFTFIYPTIPLDHSTFVTDITCSGDSLTATLSSRAYSFAKKQWKGAGKIIFVTAVDGCGEDNANDLFLAKSITFDDAAKTFTAKGADAEYSEIMKNFNLKWGEIGTLNFRRAIDKRAMFEPHPIHRRKTADFSVTWDATFLNLMGLDASAPWKNSALLYKFPKDGGQADNAWTKGTPAKTPSKRSAELEERGSGPDYGLALYCVECGFSGSARIHGEISASKTWKFPFIKVETVQTGFYANFDVDINLGMQAYVKYTKSWEKELSRIPLSGFSIPLLVDIGPFVSVAVSASTGVKATGKLLIGTEVQWEDVDVFIDLLDSSNTYANNMVPRFNPQAQATGQLKMYASVEMPVKLGVQINIMKGMWKADAAVKDTPSVISEGAFKVSTGTDGTDINDNCYGIDWDIHFENALQAVVEVSGVDPLTVDLIDPQVSDPIAEGCIGYKKPVCTPQVIDLPQVPGLLCKKIVNQANVPSTFALGKPTSASTALACATTCLKNKSCLSFTYNSSKSCQLYKKAVKSLGTTTKKGNPGQAFYDKQCYSYTGC</sequence>
<name>A0A8H4L027_9HYPO</name>
<evidence type="ECO:0000256" key="1">
    <source>
        <dbReference type="SAM" id="MobiDB-lite"/>
    </source>
</evidence>
<dbReference type="InterPro" id="IPR055647">
    <property type="entry name" value="DUF7223"/>
</dbReference>
<feature type="region of interest" description="Disordered" evidence="1">
    <location>
        <begin position="568"/>
        <end position="591"/>
    </location>
</feature>
<dbReference type="InterPro" id="IPR054293">
    <property type="entry name" value="DUF7029"/>
</dbReference>
<dbReference type="Pfam" id="PF22974">
    <property type="entry name" value="DUF7029"/>
    <property type="match status" value="1"/>
</dbReference>
<organism evidence="3 4">
    <name type="scientific">Fusarium albosuccineum</name>
    <dbReference type="NCBI Taxonomy" id="1237068"/>
    <lineage>
        <taxon>Eukaryota</taxon>
        <taxon>Fungi</taxon>
        <taxon>Dikarya</taxon>
        <taxon>Ascomycota</taxon>
        <taxon>Pezizomycotina</taxon>
        <taxon>Sordariomycetes</taxon>
        <taxon>Hypocreomycetidae</taxon>
        <taxon>Hypocreales</taxon>
        <taxon>Nectriaceae</taxon>
        <taxon>Fusarium</taxon>
        <taxon>Fusarium decemcellulare species complex</taxon>
    </lineage>
</organism>
<reference evidence="3 4" key="1">
    <citation type="submission" date="2020-01" db="EMBL/GenBank/DDBJ databases">
        <title>Identification and distribution of gene clusters putatively required for synthesis of sphingolipid metabolism inhibitors in phylogenetically diverse species of the filamentous fungus Fusarium.</title>
        <authorList>
            <person name="Kim H.-S."/>
            <person name="Busman M."/>
            <person name="Brown D.W."/>
            <person name="Divon H."/>
            <person name="Uhlig S."/>
            <person name="Proctor R.H."/>
        </authorList>
    </citation>
    <scope>NUCLEOTIDE SEQUENCE [LARGE SCALE GENOMIC DNA]</scope>
    <source>
        <strain evidence="3 4">NRRL 20459</strain>
    </source>
</reference>
<dbReference type="Proteomes" id="UP000554235">
    <property type="component" value="Unassembled WGS sequence"/>
</dbReference>
<dbReference type="EMBL" id="JAADYS010002421">
    <property type="protein sequence ID" value="KAF4458578.1"/>
    <property type="molecule type" value="Genomic_DNA"/>
</dbReference>
<dbReference type="PROSITE" id="PS50948">
    <property type="entry name" value="PAN"/>
    <property type="match status" value="1"/>
</dbReference>
<dbReference type="SUPFAM" id="SSF57414">
    <property type="entry name" value="Hairpin loop containing domain-like"/>
    <property type="match status" value="1"/>
</dbReference>
<gene>
    <name evidence="3" type="ORF">FALBO_14691</name>
</gene>
<feature type="domain" description="Apple" evidence="2">
    <location>
        <begin position="862"/>
        <end position="938"/>
    </location>
</feature>
<evidence type="ECO:0000259" key="2">
    <source>
        <dbReference type="PROSITE" id="PS50948"/>
    </source>
</evidence>
<proteinExistence type="predicted"/>
<dbReference type="AlphaFoldDB" id="A0A8H4L027"/>
<keyword evidence="4" id="KW-1185">Reference proteome</keyword>
<dbReference type="Gene3D" id="3.50.4.10">
    <property type="entry name" value="Hepatocyte Growth Factor"/>
    <property type="match status" value="1"/>
</dbReference>
<accession>A0A8H4L027</accession>
<evidence type="ECO:0000313" key="4">
    <source>
        <dbReference type="Proteomes" id="UP000554235"/>
    </source>
</evidence>
<dbReference type="InterPro" id="IPR003609">
    <property type="entry name" value="Pan_app"/>
</dbReference>
<dbReference type="SMART" id="SM00473">
    <property type="entry name" value="PAN_AP"/>
    <property type="match status" value="1"/>
</dbReference>
<comment type="caution">
    <text evidence="3">The sequence shown here is derived from an EMBL/GenBank/DDBJ whole genome shotgun (WGS) entry which is preliminary data.</text>
</comment>
<dbReference type="OrthoDB" id="160645at2759"/>
<dbReference type="Pfam" id="PF23865">
    <property type="entry name" value="DUF7223"/>
    <property type="match status" value="1"/>
</dbReference>